<dbReference type="RefSeq" id="WP_072889678.1">
    <property type="nucleotide sequence ID" value="NZ_FRAE01000053.1"/>
</dbReference>
<evidence type="ECO:0000313" key="4">
    <source>
        <dbReference type="Proteomes" id="UP000242497"/>
    </source>
</evidence>
<evidence type="ECO:0000259" key="1">
    <source>
        <dbReference type="Pfam" id="PF12500"/>
    </source>
</evidence>
<sequence length="463" mass="53422">MKRKTSQACLKKKYTYNILDNLELDIYIKDNIYEIPLDKLFAMAARKNKKRSFLFVSKVLGKHIPVNPFVPLIAGAALAARYMQIVHNENSKKIKEIINALVEESNINEVCDDMYKNPFKLSEPCIFIGFAETATALGQSMYSYFSNSGAYIHTTRELISNLKSIINFEEEHSHATSHRFYSIDPNILESKNTVILVDDEITTGKTALNIIEAIQKKYPRKKYVVVSLLDWRSDEDIQKFREKEEKLNISIETVSLLSGNIKEKGKISKKNKFNKMDNIDIKINCNIKYINLSEFFKNLITLSSKDSLGYENDSPYLLETGRFGIKEINKEYIESKTKIIGNYLGEMRSGNKTLCLGTGEFIYIPMKIASYMGEGISYHSTTRSPIYPYDKIDYGVKNIFKFESPDDPSIINYIYNIPYRYYDDMYIFFERGIKKERLKSLLEILKKLGIPNIFIVTCSGKIN</sequence>
<dbReference type="Pfam" id="PF12500">
    <property type="entry name" value="TRSP"/>
    <property type="match status" value="1"/>
</dbReference>
<dbReference type="Pfam" id="PF15609">
    <property type="entry name" value="PRTase_2"/>
    <property type="match status" value="1"/>
</dbReference>
<dbReference type="EMBL" id="FRAE01000053">
    <property type="protein sequence ID" value="SHK29056.1"/>
    <property type="molecule type" value="Genomic_DNA"/>
</dbReference>
<accession>A0A1M6R9F2</accession>
<dbReference type="OrthoDB" id="56827at2"/>
<dbReference type="PIRSF" id="PIRSF020967">
    <property type="entry name" value="UCP020967"/>
    <property type="match status" value="1"/>
</dbReference>
<proteinExistence type="predicted"/>
<dbReference type="STRING" id="1123349.SAMN02744037_02056"/>
<evidence type="ECO:0000313" key="3">
    <source>
        <dbReference type="EMBL" id="SHK29056.1"/>
    </source>
</evidence>
<dbReference type="InterPro" id="IPR000836">
    <property type="entry name" value="PRTase_dom"/>
</dbReference>
<dbReference type="InterPro" id="IPR022537">
    <property type="entry name" value="TRSP_dom"/>
</dbReference>
<feature type="domain" description="TRSP" evidence="1">
    <location>
        <begin position="319"/>
        <end position="445"/>
    </location>
</feature>
<organism evidence="3 4">
    <name type="scientific">Tepidibacter formicigenes DSM 15518</name>
    <dbReference type="NCBI Taxonomy" id="1123349"/>
    <lineage>
        <taxon>Bacteria</taxon>
        <taxon>Bacillati</taxon>
        <taxon>Bacillota</taxon>
        <taxon>Clostridia</taxon>
        <taxon>Peptostreptococcales</taxon>
        <taxon>Peptostreptococcaceae</taxon>
        <taxon>Tepidibacter</taxon>
    </lineage>
</organism>
<dbReference type="InterPro" id="IPR029057">
    <property type="entry name" value="PRTase-like"/>
</dbReference>
<dbReference type="InterPro" id="IPR041688">
    <property type="entry name" value="PRTase_2"/>
</dbReference>
<name>A0A1M6R9F2_9FIRM</name>
<keyword evidence="4" id="KW-1185">Reference proteome</keyword>
<feature type="domain" description="Orotate phosphoribosyltransferase-like" evidence="2">
    <location>
        <begin position="40"/>
        <end position="260"/>
    </location>
</feature>
<evidence type="ECO:0000259" key="2">
    <source>
        <dbReference type="Pfam" id="PF15609"/>
    </source>
</evidence>
<protein>
    <submittedName>
        <fullName evidence="3">TRSP domain C terminus to PRTase_2</fullName>
    </submittedName>
</protein>
<dbReference type="SUPFAM" id="SSF53271">
    <property type="entry name" value="PRTase-like"/>
    <property type="match status" value="1"/>
</dbReference>
<dbReference type="Gene3D" id="3.40.50.2020">
    <property type="match status" value="1"/>
</dbReference>
<dbReference type="InterPro" id="IPR011214">
    <property type="entry name" value="UCP020967"/>
</dbReference>
<dbReference type="AlphaFoldDB" id="A0A1M6R9F2"/>
<reference evidence="4" key="1">
    <citation type="submission" date="2016-11" db="EMBL/GenBank/DDBJ databases">
        <authorList>
            <person name="Varghese N."/>
            <person name="Submissions S."/>
        </authorList>
    </citation>
    <scope>NUCLEOTIDE SEQUENCE [LARGE SCALE GENOMIC DNA]</scope>
    <source>
        <strain evidence="4">DSM 15518</strain>
    </source>
</reference>
<dbReference type="CDD" id="cd06223">
    <property type="entry name" value="PRTases_typeI"/>
    <property type="match status" value="1"/>
</dbReference>
<dbReference type="Proteomes" id="UP000242497">
    <property type="component" value="Unassembled WGS sequence"/>
</dbReference>
<gene>
    <name evidence="3" type="ORF">SAMN02744037_02056</name>
</gene>